<protein>
    <submittedName>
        <fullName evidence="3">DUF4132 domain-containing protein</fullName>
    </submittedName>
</protein>
<dbReference type="KEGG" id="ckh:LVJ77_05790"/>
<dbReference type="Pfam" id="PF24879">
    <property type="entry name" value="DUF7737"/>
    <property type="match status" value="1"/>
</dbReference>
<dbReference type="EMBL" id="CP091521">
    <property type="protein sequence ID" value="UOP05601.2"/>
    <property type="molecule type" value="Genomic_DNA"/>
</dbReference>
<sequence>MNFPEITPEQSRQFAQYMKQLEKECIANLPNSWASWKAKPTEIYQQQLSRLPADEQIALLVYCINALHQTKKEIYKTAEFAFSAALWHQKLSFTTHQAAWLLNNLFQSSENYFLIWLNYPLLLVFKQIARQHADHVDDELRQAIQKAQKQYTQTMEASKEKTQVLQLMVELLGDNNTPAFPEQDPFSEAHNPELAELPNAQQQKWAKILLLVLNSKAGKPTAKFQKAMRGHVDALGADVFRAQVMTWFAWIVRHPYEEVQHERYGYFYSLQPVRGANISMVKGLVWACAWCSDEALLQSLSALALRCYEKQPYVSVSELTSIGNACLYALAQADLNGIRHLSRLLLRVRAANTRKTIIKYLDEAAERYGVSRETIEDMAADDFGLQNGSRTENFDGGYACRLQITGVGKSELQWFKPDGSPQKTVPSAVKTQCAEQLKALKTIQKSLNQSLTAQRDRLDRAMRSERRISRQHLQQYYLQHGMMGYLTQSLIWHFFQDEHDTQGTPALCCDGVWLNHAGEAVDVANHAQAMLWHPVSARADEILAWRKLLADKQIRQPFKQAYREIYLLTDAEIHTRTYSNRFAAHVLKQHQYISLAKLRDWQGSLQGAWDGGDSPIISLALPEYGLRAEFWTNAVNTDDGWVESGIWQYVTTDQVRFYHAEATEPMPLIDVHPRAFSEVMRDVDLFVGVASIGNDPNWQDNGGLPQYFSYWQRYSFGDLGEVAKNRKAVLETLLPRLKIGKVAKIEGNFLVVTGKIRSYKIHIGSSNILMTPNDRYLCIVPDRSKKDPTQGLFVPFEGDNMLSLVLSKALLLADDDKITDATIVSQIQSR</sequence>
<proteinExistence type="predicted"/>
<dbReference type="Proteomes" id="UP000831534">
    <property type="component" value="Chromosome"/>
</dbReference>
<feature type="domain" description="DUF7737" evidence="2">
    <location>
        <begin position="723"/>
        <end position="827"/>
    </location>
</feature>
<evidence type="ECO:0000313" key="4">
    <source>
        <dbReference type="Proteomes" id="UP000831534"/>
    </source>
</evidence>
<evidence type="ECO:0000313" key="3">
    <source>
        <dbReference type="EMBL" id="UOP05601.2"/>
    </source>
</evidence>
<reference evidence="3" key="2">
    <citation type="submission" date="2024-09" db="EMBL/GenBank/DDBJ databases">
        <authorList>
            <person name="Veyrier F.J."/>
        </authorList>
    </citation>
    <scope>NUCLEOTIDE SEQUENCE</scope>
    <source>
        <strain evidence="3">17694</strain>
    </source>
</reference>
<dbReference type="InterPro" id="IPR025406">
    <property type="entry name" value="DUF4132"/>
</dbReference>
<reference evidence="3" key="1">
    <citation type="journal article" date="2022" name="Res Sq">
        <title>Evolution of multicellular longitudinally dividing oral cavity symbionts (Neisseriaceae).</title>
        <authorList>
            <person name="Nyongesa S."/>
            <person name="Weber P."/>
            <person name="Bernet E."/>
            <person name="Pullido F."/>
            <person name="Nieckarz M."/>
            <person name="Delaby M."/>
            <person name="Nieves C."/>
            <person name="Viehboeck T."/>
            <person name="Krause N."/>
            <person name="Rivera-Millot A."/>
            <person name="Nakamura A."/>
            <person name="Vischer N."/>
            <person name="VanNieuwenhze M."/>
            <person name="Brun Y."/>
            <person name="Cava F."/>
            <person name="Bulgheresi S."/>
            <person name="Veyrier F."/>
        </authorList>
    </citation>
    <scope>NUCLEOTIDE SEQUENCE</scope>
    <source>
        <strain evidence="3">17694</strain>
    </source>
</reference>
<keyword evidence="4" id="KW-1185">Reference proteome</keyword>
<name>A0A8T9MWT4_9NEIS</name>
<gene>
    <name evidence="3" type="ORF">LVJ77_05790</name>
</gene>
<organism evidence="3 4">
    <name type="scientific">Conchiformibius kuhniae</name>
    <dbReference type="NCBI Taxonomy" id="211502"/>
    <lineage>
        <taxon>Bacteria</taxon>
        <taxon>Pseudomonadati</taxon>
        <taxon>Pseudomonadota</taxon>
        <taxon>Betaproteobacteria</taxon>
        <taxon>Neisseriales</taxon>
        <taxon>Neisseriaceae</taxon>
        <taxon>Conchiformibius</taxon>
    </lineage>
</organism>
<evidence type="ECO:0000259" key="2">
    <source>
        <dbReference type="Pfam" id="PF24879"/>
    </source>
</evidence>
<dbReference type="AlphaFoldDB" id="A0A8T9MWT4"/>
<evidence type="ECO:0000259" key="1">
    <source>
        <dbReference type="Pfam" id="PF13569"/>
    </source>
</evidence>
<dbReference type="InterPro" id="IPR056639">
    <property type="entry name" value="DUF7737"/>
</dbReference>
<dbReference type="RefSeq" id="WP_051255630.1">
    <property type="nucleotide sequence ID" value="NZ_CP091521.1"/>
</dbReference>
<dbReference type="Pfam" id="PF13569">
    <property type="entry name" value="DUF4132"/>
    <property type="match status" value="1"/>
</dbReference>
<feature type="domain" description="DUF4132" evidence="1">
    <location>
        <begin position="419"/>
        <end position="601"/>
    </location>
</feature>
<accession>A0A8T9MWT4</accession>